<feature type="compositionally biased region" description="Basic and acidic residues" evidence="1">
    <location>
        <begin position="275"/>
        <end position="288"/>
    </location>
</feature>
<feature type="domain" description="USP" evidence="2">
    <location>
        <begin position="75"/>
        <end position="540"/>
    </location>
</feature>
<name>A0A4D9CWQ8_9STRA</name>
<evidence type="ECO:0000313" key="3">
    <source>
        <dbReference type="EMBL" id="TFJ82567.1"/>
    </source>
</evidence>
<evidence type="ECO:0000256" key="1">
    <source>
        <dbReference type="SAM" id="MobiDB-lite"/>
    </source>
</evidence>
<feature type="compositionally biased region" description="Gly residues" evidence="1">
    <location>
        <begin position="510"/>
        <end position="519"/>
    </location>
</feature>
<evidence type="ECO:0000259" key="2">
    <source>
        <dbReference type="PROSITE" id="PS50235"/>
    </source>
</evidence>
<dbReference type="Pfam" id="PF00443">
    <property type="entry name" value="UCH"/>
    <property type="match status" value="1"/>
</dbReference>
<dbReference type="InterPro" id="IPR038765">
    <property type="entry name" value="Papain-like_cys_pep_sf"/>
</dbReference>
<dbReference type="InterPro" id="IPR018200">
    <property type="entry name" value="USP_CS"/>
</dbReference>
<protein>
    <recommendedName>
        <fullName evidence="2">USP domain-containing protein</fullName>
    </recommendedName>
</protein>
<dbReference type="InterPro" id="IPR001394">
    <property type="entry name" value="Peptidase_C19_UCH"/>
</dbReference>
<dbReference type="CDD" id="cd02257">
    <property type="entry name" value="Peptidase_C19"/>
    <property type="match status" value="1"/>
</dbReference>
<feature type="compositionally biased region" description="Low complexity" evidence="1">
    <location>
        <begin position="556"/>
        <end position="601"/>
    </location>
</feature>
<proteinExistence type="predicted"/>
<feature type="compositionally biased region" description="Basic and acidic residues" evidence="1">
    <location>
        <begin position="391"/>
        <end position="402"/>
    </location>
</feature>
<dbReference type="GO" id="GO:0004843">
    <property type="term" value="F:cysteine-type deubiquitinase activity"/>
    <property type="evidence" value="ECO:0007669"/>
    <property type="project" value="InterPro"/>
</dbReference>
<dbReference type="Gene3D" id="3.90.70.10">
    <property type="entry name" value="Cysteine proteinases"/>
    <property type="match status" value="1"/>
</dbReference>
<reference evidence="3 4" key="1">
    <citation type="submission" date="2019-01" db="EMBL/GenBank/DDBJ databases">
        <title>Nuclear Genome Assembly of the Microalgal Biofuel strain Nannochloropsis salina CCMP1776.</title>
        <authorList>
            <person name="Hovde B."/>
        </authorList>
    </citation>
    <scope>NUCLEOTIDE SEQUENCE [LARGE SCALE GENOMIC DNA]</scope>
    <source>
        <strain evidence="3 4">CCMP1776</strain>
    </source>
</reference>
<comment type="caution">
    <text evidence="3">The sequence shown here is derived from an EMBL/GenBank/DDBJ whole genome shotgun (WGS) entry which is preliminary data.</text>
</comment>
<evidence type="ECO:0000313" key="4">
    <source>
        <dbReference type="Proteomes" id="UP000355283"/>
    </source>
</evidence>
<dbReference type="EMBL" id="SDOX01000096">
    <property type="protein sequence ID" value="TFJ82567.1"/>
    <property type="molecule type" value="Genomic_DNA"/>
</dbReference>
<dbReference type="GO" id="GO:0016579">
    <property type="term" value="P:protein deubiquitination"/>
    <property type="evidence" value="ECO:0007669"/>
    <property type="project" value="InterPro"/>
</dbReference>
<dbReference type="InterPro" id="IPR050164">
    <property type="entry name" value="Peptidase_C19"/>
</dbReference>
<feature type="region of interest" description="Disordered" evidence="1">
    <location>
        <begin position="647"/>
        <end position="701"/>
    </location>
</feature>
<feature type="region of interest" description="Disordered" evidence="1">
    <location>
        <begin position="391"/>
        <end position="452"/>
    </location>
</feature>
<dbReference type="PROSITE" id="PS00973">
    <property type="entry name" value="USP_2"/>
    <property type="match status" value="1"/>
</dbReference>
<feature type="compositionally biased region" description="Basic and acidic residues" evidence="1">
    <location>
        <begin position="670"/>
        <end position="680"/>
    </location>
</feature>
<feature type="compositionally biased region" description="Low complexity" evidence="1">
    <location>
        <begin position="312"/>
        <end position="322"/>
    </location>
</feature>
<sequence length="701" mass="75135">MPPVPPASPPALRPPSPLSFARIGQEQYHSATIASVPPEIAARIARSEARAERSKRRGSRGVELPENDVRRQIGCRLMNLGNSCYQNCILQILVNLPDVRQRLVEFAAGHTACEEDYCFPRDLSRHAVDVPVAAAKGQALSASWVLKYQQAGEGVIGDLYRQSDPACFLHGAADWCVDRAAGPAHALPLFHDLFEGAAFEHEWVDPASFPRCPVQPKNLHSQPFLMLNLPVPASPSSVMACLRASVFEDKVVTGRECEEEGCPYGRPAARSPPSMRKEREEAGREESAGGRGRRTPPPVKGGRGGGAGGGSATTPMRRSSPAPSSPRPPLSPRCSPSPPARHDKHQQLRLAHLPRYVCLRLLRFDNSLKKIRTPVAYEETIDFGHFVSREEEAGTTEREGGAEAHGGAGVGGKRKRRESVKGEGERVVLSLNAEGGEAAGGQGSRGEEQGVRGPSEYELMSVVLHQGRTRQRGHYYLYQRVLEGVEGGGESGKWWLFDDAKRYQEAEGQGQEGGGGAGKGEGEGEEQQQGDGKDVKREEEGEASMRMLGGEKSRPALSSPSISSSPSSTSSLSSSSTSSSSASAGTSTSAATVLSTGASALRCERAENKAPTSSGRLFSGPVRKRPRPLSVPVTVMTDLGNAWETAGEEAPGEEAIALKNHDCKRGRRSGKGDESKEDAVQKYGIQPKAAVTPRRKRAASR</sequence>
<dbReference type="GO" id="GO:0005634">
    <property type="term" value="C:nucleus"/>
    <property type="evidence" value="ECO:0007669"/>
    <property type="project" value="TreeGrafter"/>
</dbReference>
<dbReference type="Proteomes" id="UP000355283">
    <property type="component" value="Unassembled WGS sequence"/>
</dbReference>
<feature type="compositionally biased region" description="Gly residues" evidence="1">
    <location>
        <begin position="301"/>
        <end position="311"/>
    </location>
</feature>
<dbReference type="OrthoDB" id="289038at2759"/>
<dbReference type="InterPro" id="IPR028889">
    <property type="entry name" value="USP"/>
</dbReference>
<gene>
    <name evidence="3" type="ORF">NSK_005993</name>
</gene>
<keyword evidence="4" id="KW-1185">Reference proteome</keyword>
<dbReference type="PROSITE" id="PS50235">
    <property type="entry name" value="USP_3"/>
    <property type="match status" value="1"/>
</dbReference>
<feature type="compositionally biased region" description="Pro residues" evidence="1">
    <location>
        <begin position="323"/>
        <end position="339"/>
    </location>
</feature>
<dbReference type="AlphaFoldDB" id="A0A4D9CWQ8"/>
<feature type="region of interest" description="Disordered" evidence="1">
    <location>
        <begin position="505"/>
        <end position="629"/>
    </location>
</feature>
<dbReference type="PANTHER" id="PTHR24006">
    <property type="entry name" value="UBIQUITIN CARBOXYL-TERMINAL HYDROLASE"/>
    <property type="match status" value="1"/>
</dbReference>
<organism evidence="3 4">
    <name type="scientific">Nannochloropsis salina CCMP1776</name>
    <dbReference type="NCBI Taxonomy" id="1027361"/>
    <lineage>
        <taxon>Eukaryota</taxon>
        <taxon>Sar</taxon>
        <taxon>Stramenopiles</taxon>
        <taxon>Ochrophyta</taxon>
        <taxon>Eustigmatophyceae</taxon>
        <taxon>Eustigmatales</taxon>
        <taxon>Monodopsidaceae</taxon>
        <taxon>Microchloropsis</taxon>
        <taxon>Microchloropsis salina</taxon>
    </lineage>
</organism>
<dbReference type="GO" id="GO:0005829">
    <property type="term" value="C:cytosol"/>
    <property type="evidence" value="ECO:0007669"/>
    <property type="project" value="TreeGrafter"/>
</dbReference>
<accession>A0A4D9CWQ8</accession>
<feature type="region of interest" description="Disordered" evidence="1">
    <location>
        <begin position="258"/>
        <end position="346"/>
    </location>
</feature>
<dbReference type="SUPFAM" id="SSF54001">
    <property type="entry name" value="Cysteine proteinases"/>
    <property type="match status" value="1"/>
</dbReference>